<sequence>MQKWLVNFLKQEKPAIPRPLYTLEQENQILHDMVREIAVERNAYRIENQRLRDENAMLRRILER</sequence>
<reference evidence="2 3" key="1">
    <citation type="submission" date="2016-02" db="EMBL/GenBank/DDBJ databases">
        <authorList>
            <consortium name="Pathogen Informatics"/>
        </authorList>
    </citation>
    <scope>NUCLEOTIDE SEQUENCE [LARGE SCALE GENOMIC DNA]</scope>
    <source>
        <strain evidence="2 3">SS1013</strain>
    </source>
</reference>
<organism evidence="2 3">
    <name type="scientific">Streptococcus suis</name>
    <dbReference type="NCBI Taxonomy" id="1307"/>
    <lineage>
        <taxon>Bacteria</taxon>
        <taxon>Bacillati</taxon>
        <taxon>Bacillota</taxon>
        <taxon>Bacilli</taxon>
        <taxon>Lactobacillales</taxon>
        <taxon>Streptococcaceae</taxon>
        <taxon>Streptococcus</taxon>
    </lineage>
</organism>
<evidence type="ECO:0000256" key="1">
    <source>
        <dbReference type="SAM" id="Coils"/>
    </source>
</evidence>
<accession>A0A116NZQ4</accession>
<dbReference type="RefSeq" id="WP_044767285.1">
    <property type="nucleotide sequence ID" value="NZ_CEIH01000108.1"/>
</dbReference>
<keyword evidence="1" id="KW-0175">Coiled coil</keyword>
<proteinExistence type="predicted"/>
<name>A0A116NZQ4_STRSU</name>
<dbReference type="EMBL" id="FIJK01000023">
    <property type="protein sequence ID" value="CYW30282.1"/>
    <property type="molecule type" value="Genomic_DNA"/>
</dbReference>
<dbReference type="AlphaFoldDB" id="A0A116NZQ4"/>
<evidence type="ECO:0000313" key="3">
    <source>
        <dbReference type="Proteomes" id="UP000069526"/>
    </source>
</evidence>
<protein>
    <submittedName>
        <fullName evidence="2">Uncharacterized protein</fullName>
    </submittedName>
</protein>
<gene>
    <name evidence="2" type="ORF">ERS132539_01147</name>
</gene>
<feature type="coiled-coil region" evidence="1">
    <location>
        <begin position="34"/>
        <end position="61"/>
    </location>
</feature>
<evidence type="ECO:0000313" key="2">
    <source>
        <dbReference type="EMBL" id="CYW30282.1"/>
    </source>
</evidence>
<dbReference type="Proteomes" id="UP000069526">
    <property type="component" value="Unassembled WGS sequence"/>
</dbReference>